<reference evidence="2" key="2">
    <citation type="submission" date="2020-09" db="EMBL/GenBank/DDBJ databases">
        <authorList>
            <person name="Sun Q."/>
            <person name="Ohkuma M."/>
        </authorList>
    </citation>
    <scope>NUCLEOTIDE SEQUENCE</scope>
    <source>
        <strain evidence="2">JCM 3091</strain>
    </source>
</reference>
<name>A0A8J3FJ71_9ACTN</name>
<evidence type="ECO:0000313" key="2">
    <source>
        <dbReference type="EMBL" id="GGK37630.1"/>
    </source>
</evidence>
<keyword evidence="3" id="KW-1185">Reference proteome</keyword>
<proteinExistence type="predicted"/>
<evidence type="ECO:0000313" key="3">
    <source>
        <dbReference type="Proteomes" id="UP000662200"/>
    </source>
</evidence>
<organism evidence="2 3">
    <name type="scientific">Pilimelia terevasa</name>
    <dbReference type="NCBI Taxonomy" id="53372"/>
    <lineage>
        <taxon>Bacteria</taxon>
        <taxon>Bacillati</taxon>
        <taxon>Actinomycetota</taxon>
        <taxon>Actinomycetes</taxon>
        <taxon>Micromonosporales</taxon>
        <taxon>Micromonosporaceae</taxon>
        <taxon>Pilimelia</taxon>
    </lineage>
</organism>
<comment type="caution">
    <text evidence="2">The sequence shown here is derived from an EMBL/GenBank/DDBJ whole genome shotgun (WGS) entry which is preliminary data.</text>
</comment>
<protein>
    <submittedName>
        <fullName evidence="2">Uncharacterized protein</fullName>
    </submittedName>
</protein>
<reference evidence="2" key="1">
    <citation type="journal article" date="2014" name="Int. J. Syst. Evol. Microbiol.">
        <title>Complete genome sequence of Corynebacterium casei LMG S-19264T (=DSM 44701T), isolated from a smear-ripened cheese.</title>
        <authorList>
            <consortium name="US DOE Joint Genome Institute (JGI-PGF)"/>
            <person name="Walter F."/>
            <person name="Albersmeier A."/>
            <person name="Kalinowski J."/>
            <person name="Ruckert C."/>
        </authorList>
    </citation>
    <scope>NUCLEOTIDE SEQUENCE</scope>
    <source>
        <strain evidence="2">JCM 3091</strain>
    </source>
</reference>
<feature type="region of interest" description="Disordered" evidence="1">
    <location>
        <begin position="1"/>
        <end position="41"/>
    </location>
</feature>
<dbReference type="EMBL" id="BMQC01000013">
    <property type="protein sequence ID" value="GGK37630.1"/>
    <property type="molecule type" value="Genomic_DNA"/>
</dbReference>
<evidence type="ECO:0000256" key="1">
    <source>
        <dbReference type="SAM" id="MobiDB-lite"/>
    </source>
</evidence>
<dbReference type="Proteomes" id="UP000662200">
    <property type="component" value="Unassembled WGS sequence"/>
</dbReference>
<dbReference type="AlphaFoldDB" id="A0A8J3FJ71"/>
<gene>
    <name evidence="2" type="ORF">GCM10010124_33030</name>
</gene>
<accession>A0A8J3FJ71</accession>
<feature type="compositionally biased region" description="Basic and acidic residues" evidence="1">
    <location>
        <begin position="1"/>
        <end position="14"/>
    </location>
</feature>
<sequence length="115" mass="12471">MRGSDRDAAARDAGGRPAGAAGGRTGDAAEDGLWPDGAADDFDRQWRDIQSGFVDDPRTAYTEARELLDGAVAQYTEALRRRLADIAEGAGDDADTERLRTALRAQRRLLTRLTH</sequence>
<feature type="compositionally biased region" description="Gly residues" evidence="1">
    <location>
        <begin position="16"/>
        <end position="25"/>
    </location>
</feature>